<dbReference type="CDD" id="cd16461">
    <property type="entry name" value="RING-H2_EL5-like"/>
    <property type="match status" value="1"/>
</dbReference>
<feature type="domain" description="RING-type" evidence="3">
    <location>
        <begin position="101"/>
        <end position="143"/>
    </location>
</feature>
<evidence type="ECO:0000256" key="1">
    <source>
        <dbReference type="PROSITE-ProRule" id="PRU00175"/>
    </source>
</evidence>
<dbReference type="PANTHER" id="PTHR46719">
    <property type="entry name" value="TRANSCRIPTION FACTOR C2H2 FAMILY-RELATED"/>
    <property type="match status" value="1"/>
</dbReference>
<dbReference type="PROSITE" id="PS50089">
    <property type="entry name" value="ZF_RING_2"/>
    <property type="match status" value="1"/>
</dbReference>
<name>A0ABC8LM59_ERUVS</name>
<dbReference type="EMBL" id="CAKOAT010610710">
    <property type="protein sequence ID" value="CAH8384306.1"/>
    <property type="molecule type" value="Genomic_DNA"/>
</dbReference>
<dbReference type="Gene3D" id="3.30.40.10">
    <property type="entry name" value="Zinc/RING finger domain, C3HC4 (zinc finger)"/>
    <property type="match status" value="1"/>
</dbReference>
<evidence type="ECO:0000313" key="4">
    <source>
        <dbReference type="EMBL" id="CAH8384306.1"/>
    </source>
</evidence>
<gene>
    <name evidence="4" type="ORF">ERUC_LOCUS36789</name>
</gene>
<keyword evidence="1" id="KW-0862">Zinc</keyword>
<dbReference type="InterPro" id="IPR045899">
    <property type="entry name" value="ATL71-like"/>
</dbReference>
<protein>
    <recommendedName>
        <fullName evidence="3">RING-type domain-containing protein</fullName>
    </recommendedName>
</protein>
<dbReference type="Proteomes" id="UP001642260">
    <property type="component" value="Unassembled WGS sequence"/>
</dbReference>
<evidence type="ECO:0000256" key="2">
    <source>
        <dbReference type="SAM" id="Phobius"/>
    </source>
</evidence>
<comment type="caution">
    <text evidence="4">The sequence shown here is derived from an EMBL/GenBank/DDBJ whole genome shotgun (WGS) entry which is preliminary data.</text>
</comment>
<dbReference type="InterPro" id="IPR013083">
    <property type="entry name" value="Znf_RING/FYVE/PHD"/>
</dbReference>
<dbReference type="AlphaFoldDB" id="A0ABC8LM59"/>
<evidence type="ECO:0000259" key="3">
    <source>
        <dbReference type="PROSITE" id="PS50089"/>
    </source>
</evidence>
<dbReference type="SUPFAM" id="SSF57850">
    <property type="entry name" value="RING/U-box"/>
    <property type="match status" value="1"/>
</dbReference>
<feature type="transmembrane region" description="Helical" evidence="2">
    <location>
        <begin position="31"/>
        <end position="52"/>
    </location>
</feature>
<keyword evidence="1" id="KW-0863">Zinc-finger</keyword>
<evidence type="ECO:0000313" key="5">
    <source>
        <dbReference type="Proteomes" id="UP001642260"/>
    </source>
</evidence>
<dbReference type="SMART" id="SM00184">
    <property type="entry name" value="RING"/>
    <property type="match status" value="1"/>
</dbReference>
<dbReference type="GO" id="GO:0008270">
    <property type="term" value="F:zinc ion binding"/>
    <property type="evidence" value="ECO:0007669"/>
    <property type="project" value="UniProtKB-KW"/>
</dbReference>
<keyword evidence="2" id="KW-0812">Transmembrane</keyword>
<keyword evidence="2" id="KW-1133">Transmembrane helix</keyword>
<dbReference type="Pfam" id="PF13639">
    <property type="entry name" value="zf-RING_2"/>
    <property type="match status" value="1"/>
</dbReference>
<dbReference type="InterPro" id="IPR001841">
    <property type="entry name" value="Znf_RING"/>
</dbReference>
<sequence length="172" mass="19142">MNASQPPPPPAMPGYNHLLGTEDIVGFRCRIGFSIGVLLLIITTITLISYFCRRTSPSQTTPDWTRVHHHFIIDGLDEETIQSYPKILYSEVKGNSTSTCCPICLGDYKGNDLLRQLPECNHFFHLKCVDMWLKLNPTCPVCRTTPLPSPQPSPLAEVVVHSTSSVATTRMS</sequence>
<keyword evidence="2" id="KW-0472">Membrane</keyword>
<proteinExistence type="predicted"/>
<accession>A0ABC8LM59</accession>
<organism evidence="4 5">
    <name type="scientific">Eruca vesicaria subsp. sativa</name>
    <name type="common">Garden rocket</name>
    <name type="synonym">Eruca sativa</name>
    <dbReference type="NCBI Taxonomy" id="29727"/>
    <lineage>
        <taxon>Eukaryota</taxon>
        <taxon>Viridiplantae</taxon>
        <taxon>Streptophyta</taxon>
        <taxon>Embryophyta</taxon>
        <taxon>Tracheophyta</taxon>
        <taxon>Spermatophyta</taxon>
        <taxon>Magnoliopsida</taxon>
        <taxon>eudicotyledons</taxon>
        <taxon>Gunneridae</taxon>
        <taxon>Pentapetalae</taxon>
        <taxon>rosids</taxon>
        <taxon>malvids</taxon>
        <taxon>Brassicales</taxon>
        <taxon>Brassicaceae</taxon>
        <taxon>Brassiceae</taxon>
        <taxon>Eruca</taxon>
    </lineage>
</organism>
<keyword evidence="1" id="KW-0479">Metal-binding</keyword>
<reference evidence="4 5" key="1">
    <citation type="submission" date="2022-03" db="EMBL/GenBank/DDBJ databases">
        <authorList>
            <person name="Macdonald S."/>
            <person name="Ahmed S."/>
            <person name="Newling K."/>
        </authorList>
    </citation>
    <scope>NUCLEOTIDE SEQUENCE [LARGE SCALE GENOMIC DNA]</scope>
</reference>
<keyword evidence="5" id="KW-1185">Reference proteome</keyword>
<dbReference type="PANTHER" id="PTHR46719:SF7">
    <property type="entry name" value="RING-H2 FINGER PROTEIN ATL71-RELATED"/>
    <property type="match status" value="1"/>
</dbReference>